<name>A0A0R0D4S4_9GAMM</name>
<dbReference type="Pfam" id="PF00990">
    <property type="entry name" value="GGDEF"/>
    <property type="match status" value="1"/>
</dbReference>
<feature type="domain" description="GGDEF" evidence="5">
    <location>
        <begin position="382"/>
        <end position="512"/>
    </location>
</feature>
<evidence type="ECO:0000313" key="7">
    <source>
        <dbReference type="Proteomes" id="UP000051386"/>
    </source>
</evidence>
<evidence type="ECO:0000256" key="3">
    <source>
        <dbReference type="ARBA" id="ARBA00034247"/>
    </source>
</evidence>
<accession>A0A0R0D4S4</accession>
<keyword evidence="4" id="KW-0175">Coiled coil</keyword>
<protein>
    <recommendedName>
        <fullName evidence="2">diguanylate cyclase</fullName>
        <ecNumber evidence="2">2.7.7.65</ecNumber>
    </recommendedName>
</protein>
<comment type="catalytic activity">
    <reaction evidence="3">
        <text>2 GTP = 3',3'-c-di-GMP + 2 diphosphate</text>
        <dbReference type="Rhea" id="RHEA:24898"/>
        <dbReference type="ChEBI" id="CHEBI:33019"/>
        <dbReference type="ChEBI" id="CHEBI:37565"/>
        <dbReference type="ChEBI" id="CHEBI:58805"/>
        <dbReference type="EC" id="2.7.7.65"/>
    </reaction>
</comment>
<proteinExistence type="predicted"/>
<dbReference type="RefSeq" id="WP_057509077.1">
    <property type="nucleotide sequence ID" value="NZ_LDJK01000062.1"/>
</dbReference>
<dbReference type="CDD" id="cd01949">
    <property type="entry name" value="GGDEF"/>
    <property type="match status" value="1"/>
</dbReference>
<feature type="coiled-coil region" evidence="4">
    <location>
        <begin position="317"/>
        <end position="351"/>
    </location>
</feature>
<dbReference type="PROSITE" id="PS50887">
    <property type="entry name" value="GGDEF"/>
    <property type="match status" value="1"/>
</dbReference>
<comment type="caution">
    <text evidence="6">The sequence shown here is derived from an EMBL/GenBank/DDBJ whole genome shotgun (WGS) entry which is preliminary data.</text>
</comment>
<evidence type="ECO:0000256" key="1">
    <source>
        <dbReference type="ARBA" id="ARBA00001946"/>
    </source>
</evidence>
<dbReference type="Proteomes" id="UP000051386">
    <property type="component" value="Unassembled WGS sequence"/>
</dbReference>
<dbReference type="InterPro" id="IPR000160">
    <property type="entry name" value="GGDEF_dom"/>
</dbReference>
<dbReference type="AlphaFoldDB" id="A0A0R0D4S4"/>
<dbReference type="EMBL" id="LDJK01000062">
    <property type="protein sequence ID" value="KRG72868.1"/>
    <property type="molecule type" value="Genomic_DNA"/>
</dbReference>
<organism evidence="6 7">
    <name type="scientific">Stenotrophomonas chelatiphaga</name>
    <dbReference type="NCBI Taxonomy" id="517011"/>
    <lineage>
        <taxon>Bacteria</taxon>
        <taxon>Pseudomonadati</taxon>
        <taxon>Pseudomonadota</taxon>
        <taxon>Gammaproteobacteria</taxon>
        <taxon>Lysobacterales</taxon>
        <taxon>Lysobacteraceae</taxon>
        <taxon>Stenotrophomonas</taxon>
    </lineage>
</organism>
<dbReference type="PATRIC" id="fig|517011.3.peg.2586"/>
<comment type="cofactor">
    <cofactor evidence="1">
        <name>Mg(2+)</name>
        <dbReference type="ChEBI" id="CHEBI:18420"/>
    </cofactor>
</comment>
<evidence type="ECO:0000313" key="6">
    <source>
        <dbReference type="EMBL" id="KRG72868.1"/>
    </source>
</evidence>
<dbReference type="PANTHER" id="PTHR45138">
    <property type="entry name" value="REGULATORY COMPONENTS OF SENSORY TRANSDUCTION SYSTEM"/>
    <property type="match status" value="1"/>
</dbReference>
<dbReference type="SUPFAM" id="SSF55073">
    <property type="entry name" value="Nucleotide cyclase"/>
    <property type="match status" value="1"/>
</dbReference>
<dbReference type="InterPro" id="IPR029787">
    <property type="entry name" value="Nucleotide_cyclase"/>
</dbReference>
<dbReference type="EC" id="2.7.7.65" evidence="2"/>
<dbReference type="Gene3D" id="3.30.70.270">
    <property type="match status" value="1"/>
</dbReference>
<dbReference type="GO" id="GO:0052621">
    <property type="term" value="F:diguanylate cyclase activity"/>
    <property type="evidence" value="ECO:0007669"/>
    <property type="project" value="UniProtKB-EC"/>
</dbReference>
<dbReference type="InterPro" id="IPR050469">
    <property type="entry name" value="Diguanylate_Cyclase"/>
</dbReference>
<evidence type="ECO:0000259" key="5">
    <source>
        <dbReference type="PROSITE" id="PS50887"/>
    </source>
</evidence>
<gene>
    <name evidence="6" type="ORF">ABB28_13330</name>
</gene>
<reference evidence="6 7" key="1">
    <citation type="submission" date="2015-05" db="EMBL/GenBank/DDBJ databases">
        <title>Genome sequencing and analysis of members of genus Stenotrophomonas.</title>
        <authorList>
            <person name="Patil P.P."/>
            <person name="Midha S."/>
            <person name="Patil P.B."/>
        </authorList>
    </citation>
    <scope>NUCLEOTIDE SEQUENCE [LARGE SCALE GENOMIC DNA]</scope>
    <source>
        <strain evidence="6 7">DSM 21508</strain>
    </source>
</reference>
<sequence>MTDRRDSRPAPGTQLGSLALVRAGAAGSDGPRAVTRGGNGLSLQQLFAHAAHPESLLAAFADGMATLPGELGDMGDRLQSAQADADWPRYGRAMRQLIDKYIRTIELHAPDAPPDGDRLREQLRQVLGITVAGLLQHDPQLREQAVAQAAAWKQWQPGQPLDALEQGQRELGHQIGVRSEAWQERDELLLGLFDLLLENISELLDDGAWLHGQIDAVRQLLSGPLDTAAVERTRSELRQVIYKQGLLKQGISESKAAMRGLMGDFVQQLDGMANSTGEYHDRISSYALGLREARSIADLNQLLQAVLQDTGRVQQQAAQARDHLANARLEVEVAEQRIAQLEQDLREVTDLVRTDPLTGALNRRGLDELLQSELARSARGGSALAVAVIDLDEFGQTNSQFGHAGGDAVLKHFVSVCQLLLRASDSVARLGGDEFVLVMPDTPGADSMSTLQRLQRSLAQRVLNVQDQRVPVHFSAGLAQWSAGDSAESLLRRADEALYAAKRLGRNRVQAG</sequence>
<keyword evidence="7" id="KW-1185">Reference proteome</keyword>
<dbReference type="FunFam" id="3.30.70.270:FF:000001">
    <property type="entry name" value="Diguanylate cyclase domain protein"/>
    <property type="match status" value="1"/>
</dbReference>
<evidence type="ECO:0000256" key="2">
    <source>
        <dbReference type="ARBA" id="ARBA00012528"/>
    </source>
</evidence>
<dbReference type="NCBIfam" id="TIGR00254">
    <property type="entry name" value="GGDEF"/>
    <property type="match status" value="1"/>
</dbReference>
<dbReference type="PANTHER" id="PTHR45138:SF9">
    <property type="entry name" value="DIGUANYLATE CYCLASE DGCM-RELATED"/>
    <property type="match status" value="1"/>
</dbReference>
<dbReference type="InterPro" id="IPR043128">
    <property type="entry name" value="Rev_trsase/Diguanyl_cyclase"/>
</dbReference>
<dbReference type="SMART" id="SM00267">
    <property type="entry name" value="GGDEF"/>
    <property type="match status" value="1"/>
</dbReference>
<evidence type="ECO:0000256" key="4">
    <source>
        <dbReference type="SAM" id="Coils"/>
    </source>
</evidence>